<sequence>MSAVLLLLCTKSSPLYPLNDWVDANSFFTMGKGMMQGLVPYRDLFEQKGPLLYFIHGLAYLISNRTFLGVYLFETVSFALFLYGIHKIMTLFVGSRYSLIALPLFAAVLLNLPSFSHGDSAEEFTLPLLAFSLYSLLRYFKQHYPGPVPYSMLLTNGIMAGLALWIKYSMLGFWFGWMAALFFCMLLNRQVVRSLISCLVFLAGMALSALPWIVYFGVNQAIPQWIDTYILSNFRFYGEDATLTDKLMLVAYRFRDNLFDSPAFALICLAAVFFPLSKRWLPPLAGRISLIAALAFLVLGVYGGGKGYVYYFLIIAPFMVFGWIVLLDLLRRRSKDRLTPRLAVGLSALALLFTLPLTYLFNHNVPMTGVARADLMQYRFAEIVERDEDATLLNYGSLDRGLFTTTGIVPEQRFFQKQNFKYANFPENMDEQRRYIREKQTDYVLVTVDEHDVDPDADPPQELYDYYEPVAQQRQTFEGSPYFYTLYRLKN</sequence>
<feature type="transmembrane region" description="Helical" evidence="1">
    <location>
        <begin position="147"/>
        <end position="165"/>
    </location>
</feature>
<keyword evidence="3" id="KW-1185">Reference proteome</keyword>
<evidence type="ECO:0008006" key="4">
    <source>
        <dbReference type="Google" id="ProtNLM"/>
    </source>
</evidence>
<comment type="caution">
    <text evidence="2">The sequence shown here is derived from an EMBL/GenBank/DDBJ whole genome shotgun (WGS) entry which is preliminary data.</text>
</comment>
<dbReference type="Proteomes" id="UP000800303">
    <property type="component" value="Unassembled WGS sequence"/>
</dbReference>
<feature type="transmembrane region" description="Helical" evidence="1">
    <location>
        <begin position="97"/>
        <end position="118"/>
    </location>
</feature>
<name>A0ABX0FB67_9BACL</name>
<accession>A0ABX0FB67</accession>
<feature type="transmembrane region" description="Helical" evidence="1">
    <location>
        <begin position="342"/>
        <end position="361"/>
    </location>
</feature>
<keyword evidence="1" id="KW-1133">Transmembrane helix</keyword>
<feature type="transmembrane region" description="Helical" evidence="1">
    <location>
        <begin position="308"/>
        <end position="330"/>
    </location>
</feature>
<feature type="transmembrane region" description="Helical" evidence="1">
    <location>
        <begin position="258"/>
        <end position="277"/>
    </location>
</feature>
<dbReference type="RefSeq" id="WP_166277165.1">
    <property type="nucleotide sequence ID" value="NZ_JAAFGS010000007.1"/>
</dbReference>
<reference evidence="2 3" key="1">
    <citation type="submission" date="2020-01" db="EMBL/GenBank/DDBJ databases">
        <title>Polyphasic characterisation and genomic insights into a novel alkali tolerant bacterium VR-M41.</title>
        <authorList>
            <person name="Vemuluri V.R."/>
        </authorList>
    </citation>
    <scope>NUCLEOTIDE SEQUENCE [LARGE SCALE GENOMIC DNA]</scope>
    <source>
        <strain evidence="2 3">VR-M41</strain>
    </source>
</reference>
<feature type="transmembrane region" description="Helical" evidence="1">
    <location>
        <begin position="171"/>
        <end position="188"/>
    </location>
</feature>
<evidence type="ECO:0000313" key="3">
    <source>
        <dbReference type="Proteomes" id="UP000800303"/>
    </source>
</evidence>
<evidence type="ECO:0000256" key="1">
    <source>
        <dbReference type="SAM" id="Phobius"/>
    </source>
</evidence>
<protein>
    <recommendedName>
        <fullName evidence="4">Glycosyltransferase RgtA/B/C/D-like domain-containing protein</fullName>
    </recommendedName>
</protein>
<feature type="transmembrane region" description="Helical" evidence="1">
    <location>
        <begin position="195"/>
        <end position="215"/>
    </location>
</feature>
<keyword evidence="1" id="KW-0472">Membrane</keyword>
<proteinExistence type="predicted"/>
<evidence type="ECO:0000313" key="2">
    <source>
        <dbReference type="EMBL" id="NGZ77199.1"/>
    </source>
</evidence>
<gene>
    <name evidence="2" type="ORF">GYN08_18050</name>
</gene>
<feature type="transmembrane region" description="Helical" evidence="1">
    <location>
        <begin position="284"/>
        <end position="302"/>
    </location>
</feature>
<organism evidence="2 3">
    <name type="scientific">Saccharibacillus alkalitolerans</name>
    <dbReference type="NCBI Taxonomy" id="2705290"/>
    <lineage>
        <taxon>Bacteria</taxon>
        <taxon>Bacillati</taxon>
        <taxon>Bacillota</taxon>
        <taxon>Bacilli</taxon>
        <taxon>Bacillales</taxon>
        <taxon>Paenibacillaceae</taxon>
        <taxon>Saccharibacillus</taxon>
    </lineage>
</organism>
<keyword evidence="1" id="KW-0812">Transmembrane</keyword>
<dbReference type="EMBL" id="JAAFGS010000007">
    <property type="protein sequence ID" value="NGZ77199.1"/>
    <property type="molecule type" value="Genomic_DNA"/>
</dbReference>